<gene>
    <name evidence="1" type="ORF">FOZ63_019296</name>
</gene>
<dbReference type="AlphaFoldDB" id="A0A7J6SUF6"/>
<dbReference type="Proteomes" id="UP000553632">
    <property type="component" value="Unassembled WGS sequence"/>
</dbReference>
<sequence length="76" mass="8413">VSNLVFAVEEDPALVSAFNWEDKLIAIDDQVEAAPDSVVPRMLRSPTMETLRRAGGPRMSIHWAMNCELVGCSPRD</sequence>
<feature type="non-terminal residue" evidence="1">
    <location>
        <position position="1"/>
    </location>
</feature>
<comment type="caution">
    <text evidence="1">The sequence shown here is derived from an EMBL/GenBank/DDBJ whole genome shotgun (WGS) entry which is preliminary data.</text>
</comment>
<evidence type="ECO:0000313" key="1">
    <source>
        <dbReference type="EMBL" id="KAF4736528.1"/>
    </source>
</evidence>
<organism evidence="1 2">
    <name type="scientific">Perkinsus olseni</name>
    <name type="common">Perkinsus atlanticus</name>
    <dbReference type="NCBI Taxonomy" id="32597"/>
    <lineage>
        <taxon>Eukaryota</taxon>
        <taxon>Sar</taxon>
        <taxon>Alveolata</taxon>
        <taxon>Perkinsozoa</taxon>
        <taxon>Perkinsea</taxon>
        <taxon>Perkinsida</taxon>
        <taxon>Perkinsidae</taxon>
        <taxon>Perkinsus</taxon>
    </lineage>
</organism>
<proteinExistence type="predicted"/>
<keyword evidence="2" id="KW-1185">Reference proteome</keyword>
<dbReference type="EMBL" id="JABANO010015646">
    <property type="protein sequence ID" value="KAF4736528.1"/>
    <property type="molecule type" value="Genomic_DNA"/>
</dbReference>
<accession>A0A7J6SUF6</accession>
<evidence type="ECO:0000313" key="2">
    <source>
        <dbReference type="Proteomes" id="UP000553632"/>
    </source>
</evidence>
<reference evidence="1 2" key="1">
    <citation type="submission" date="2020-04" db="EMBL/GenBank/DDBJ databases">
        <title>Perkinsus olseni comparative genomics.</title>
        <authorList>
            <person name="Bogema D.R."/>
        </authorList>
    </citation>
    <scope>NUCLEOTIDE SEQUENCE [LARGE SCALE GENOMIC DNA]</scope>
    <source>
        <strain evidence="1 2">ATCC PRA-207</strain>
    </source>
</reference>
<name>A0A7J6SUF6_PEROL</name>
<protein>
    <submittedName>
        <fullName evidence="1">Uncharacterized protein</fullName>
    </submittedName>
</protein>